<reference evidence="2 3" key="1">
    <citation type="submission" date="2019-12" db="EMBL/GenBank/DDBJ databases">
        <authorList>
            <person name="Li M."/>
        </authorList>
    </citation>
    <scope>NUCLEOTIDE SEQUENCE [LARGE SCALE GENOMIC DNA]</scope>
    <source>
        <strain evidence="2 3">GBMRC 2046</strain>
    </source>
</reference>
<keyword evidence="1" id="KW-1133">Transmembrane helix</keyword>
<proteinExistence type="predicted"/>
<evidence type="ECO:0000313" key="2">
    <source>
        <dbReference type="EMBL" id="MXN66029.1"/>
    </source>
</evidence>
<accession>A0A7X3S8Q3</accession>
<evidence type="ECO:0000313" key="3">
    <source>
        <dbReference type="Proteomes" id="UP000433101"/>
    </source>
</evidence>
<keyword evidence="1" id="KW-0812">Transmembrane</keyword>
<dbReference type="Proteomes" id="UP000433101">
    <property type="component" value="Unassembled WGS sequence"/>
</dbReference>
<dbReference type="AlphaFoldDB" id="A0A7X3S8Q3"/>
<evidence type="ECO:0000256" key="1">
    <source>
        <dbReference type="SAM" id="Phobius"/>
    </source>
</evidence>
<dbReference type="EMBL" id="WUMV01000006">
    <property type="protein sequence ID" value="MXN66029.1"/>
    <property type="molecule type" value="Genomic_DNA"/>
</dbReference>
<keyword evidence="3" id="KW-1185">Reference proteome</keyword>
<keyword evidence="1" id="KW-0472">Membrane</keyword>
<feature type="transmembrane region" description="Helical" evidence="1">
    <location>
        <begin position="12"/>
        <end position="30"/>
    </location>
</feature>
<name>A0A7X3S8Q3_9HYPH</name>
<protein>
    <submittedName>
        <fullName evidence="2">Uncharacterized protein</fullName>
    </submittedName>
</protein>
<sequence>MRSFNDQHGLILPFALLSAGAIVMTGFLWWQYGERIFIERLIAGIAGCF</sequence>
<gene>
    <name evidence="2" type="ORF">GR183_14035</name>
</gene>
<comment type="caution">
    <text evidence="2">The sequence shown here is derived from an EMBL/GenBank/DDBJ whole genome shotgun (WGS) entry which is preliminary data.</text>
</comment>
<organism evidence="2 3">
    <name type="scientific">Stappia sediminis</name>
    <dbReference type="NCBI Taxonomy" id="2692190"/>
    <lineage>
        <taxon>Bacteria</taxon>
        <taxon>Pseudomonadati</taxon>
        <taxon>Pseudomonadota</taxon>
        <taxon>Alphaproteobacteria</taxon>
        <taxon>Hyphomicrobiales</taxon>
        <taxon>Stappiaceae</taxon>
        <taxon>Stappia</taxon>
    </lineage>
</organism>
<dbReference type="RefSeq" id="WP_202396091.1">
    <property type="nucleotide sequence ID" value="NZ_WUMV01000006.1"/>
</dbReference>